<proteinExistence type="predicted"/>
<evidence type="ECO:0000256" key="1">
    <source>
        <dbReference type="SAM" id="MobiDB-lite"/>
    </source>
</evidence>
<evidence type="ECO:0000256" key="2">
    <source>
        <dbReference type="SAM" id="SignalP"/>
    </source>
</evidence>
<evidence type="ECO:0000313" key="3">
    <source>
        <dbReference type="EMBL" id="CEG49406.1"/>
    </source>
</evidence>
<organism evidence="3 4">
    <name type="scientific">Plasmopara halstedii</name>
    <name type="common">Downy mildew of sunflower</name>
    <dbReference type="NCBI Taxonomy" id="4781"/>
    <lineage>
        <taxon>Eukaryota</taxon>
        <taxon>Sar</taxon>
        <taxon>Stramenopiles</taxon>
        <taxon>Oomycota</taxon>
        <taxon>Peronosporomycetes</taxon>
        <taxon>Peronosporales</taxon>
        <taxon>Peronosporaceae</taxon>
        <taxon>Plasmopara</taxon>
    </lineage>
</organism>
<dbReference type="EMBL" id="CCYD01003055">
    <property type="protein sequence ID" value="CEG49406.1"/>
    <property type="molecule type" value="Genomic_DNA"/>
</dbReference>
<name>A0A0P1B3R9_PLAHL</name>
<feature type="region of interest" description="Disordered" evidence="1">
    <location>
        <begin position="80"/>
        <end position="124"/>
    </location>
</feature>
<dbReference type="GeneID" id="36402225"/>
<dbReference type="Proteomes" id="UP000054928">
    <property type="component" value="Unassembled WGS sequence"/>
</dbReference>
<dbReference type="AlphaFoldDB" id="A0A0P1B3R9"/>
<reference evidence="4" key="1">
    <citation type="submission" date="2014-09" db="EMBL/GenBank/DDBJ databases">
        <authorList>
            <person name="Sharma Rahul"/>
            <person name="Thines Marco"/>
        </authorList>
    </citation>
    <scope>NUCLEOTIDE SEQUENCE [LARGE SCALE GENOMIC DNA]</scope>
</reference>
<feature type="signal peptide" evidence="2">
    <location>
        <begin position="1"/>
        <end position="21"/>
    </location>
</feature>
<keyword evidence="2" id="KW-0732">Signal</keyword>
<feature type="chain" id="PRO_5006059159" evidence="2">
    <location>
        <begin position="22"/>
        <end position="124"/>
    </location>
</feature>
<sequence length="124" mass="13474">MRLLVLLPAVMASTLLATSSAVVNPDPIHHANSLQVASKVNIAALKNGPRALRTAGTVPKERRLGDTYYPSAYSYTGGNNYGFNNYSPNSNGYQNTYPTRYGNQKRDDSDDSSSEDSKDDSSHD</sequence>
<feature type="compositionally biased region" description="Low complexity" evidence="1">
    <location>
        <begin position="80"/>
        <end position="93"/>
    </location>
</feature>
<evidence type="ECO:0000313" key="4">
    <source>
        <dbReference type="Proteomes" id="UP000054928"/>
    </source>
</evidence>
<feature type="compositionally biased region" description="Basic and acidic residues" evidence="1">
    <location>
        <begin position="115"/>
        <end position="124"/>
    </location>
</feature>
<dbReference type="RefSeq" id="XP_024585775.1">
    <property type="nucleotide sequence ID" value="XM_024720592.1"/>
</dbReference>
<keyword evidence="4" id="KW-1185">Reference proteome</keyword>
<accession>A0A0P1B3R9</accession>
<protein>
    <submittedName>
        <fullName evidence="3">RxLR-like protein</fullName>
    </submittedName>
</protein>